<sequence length="237" mass="24633">MDIAASPLAPAAAFAARTRARSSLYLPTHANASRRSNPGSLAIASHRSFSDGALPFGCVASAFTSVISSSAFHAFGSSSSSSSCGAADADATDAASSVVASDGAISDPCSLSASRFAAFSASRAARFAASSAFFACFSAALRSASSSRSRSLRVDIALGRRRLLLSDDVQKRSRRAMRRARRRVSRPACARAGEGSRGGRPPRVEVVDGDPTKRARVFLRRAPCCARGEIARAKKPS</sequence>
<protein>
    <submittedName>
        <fullName evidence="2">Predicted protein</fullName>
    </submittedName>
</protein>
<proteinExistence type="predicted"/>
<dbReference type="KEGG" id="mpp:MICPUCDRAFT_68854"/>
<dbReference type="EMBL" id="GG663742">
    <property type="protein sequence ID" value="EEH55022.1"/>
    <property type="molecule type" value="Genomic_DNA"/>
</dbReference>
<dbReference type="GeneID" id="9685987"/>
<gene>
    <name evidence="2" type="ORF">MICPUCDRAFT_68854</name>
</gene>
<organism evidence="3">
    <name type="scientific">Micromonas pusilla (strain CCMP1545)</name>
    <name type="common">Picoplanktonic green alga</name>
    <dbReference type="NCBI Taxonomy" id="564608"/>
    <lineage>
        <taxon>Eukaryota</taxon>
        <taxon>Viridiplantae</taxon>
        <taxon>Chlorophyta</taxon>
        <taxon>Mamiellophyceae</taxon>
        <taxon>Mamiellales</taxon>
        <taxon>Mamiellaceae</taxon>
        <taxon>Micromonas</taxon>
    </lineage>
</organism>
<feature type="region of interest" description="Disordered" evidence="1">
    <location>
        <begin position="180"/>
        <end position="209"/>
    </location>
</feature>
<evidence type="ECO:0000313" key="2">
    <source>
        <dbReference type="EMBL" id="EEH55022.1"/>
    </source>
</evidence>
<dbReference type="Proteomes" id="UP000001876">
    <property type="component" value="Unassembled WGS sequence"/>
</dbReference>
<keyword evidence="3" id="KW-1185">Reference proteome</keyword>
<evidence type="ECO:0000256" key="1">
    <source>
        <dbReference type="SAM" id="MobiDB-lite"/>
    </source>
</evidence>
<dbReference type="AlphaFoldDB" id="C1MYB6"/>
<accession>C1MYB6</accession>
<name>C1MYB6_MICPC</name>
<evidence type="ECO:0000313" key="3">
    <source>
        <dbReference type="Proteomes" id="UP000001876"/>
    </source>
</evidence>
<dbReference type="RefSeq" id="XP_003060253.1">
    <property type="nucleotide sequence ID" value="XM_003060207.1"/>
</dbReference>
<reference evidence="2 3" key="1">
    <citation type="journal article" date="2009" name="Science">
        <title>Green evolution and dynamic adaptations revealed by genomes of the marine picoeukaryotes Micromonas.</title>
        <authorList>
            <person name="Worden A.Z."/>
            <person name="Lee J.H."/>
            <person name="Mock T."/>
            <person name="Rouze P."/>
            <person name="Simmons M.P."/>
            <person name="Aerts A.L."/>
            <person name="Allen A.E."/>
            <person name="Cuvelier M.L."/>
            <person name="Derelle E."/>
            <person name="Everett M.V."/>
            <person name="Foulon E."/>
            <person name="Grimwood J."/>
            <person name="Gundlach H."/>
            <person name="Henrissat B."/>
            <person name="Napoli C."/>
            <person name="McDonald S.M."/>
            <person name="Parker M.S."/>
            <person name="Rombauts S."/>
            <person name="Salamov A."/>
            <person name="Von Dassow P."/>
            <person name="Badger J.H."/>
            <person name="Coutinho P.M."/>
            <person name="Demir E."/>
            <person name="Dubchak I."/>
            <person name="Gentemann C."/>
            <person name="Eikrem W."/>
            <person name="Gready J.E."/>
            <person name="John U."/>
            <person name="Lanier W."/>
            <person name="Lindquist E.A."/>
            <person name="Lucas S."/>
            <person name="Mayer K.F."/>
            <person name="Moreau H."/>
            <person name="Not F."/>
            <person name="Otillar R."/>
            <person name="Panaud O."/>
            <person name="Pangilinan J."/>
            <person name="Paulsen I."/>
            <person name="Piegu B."/>
            <person name="Poliakov A."/>
            <person name="Robbens S."/>
            <person name="Schmutz J."/>
            <person name="Toulza E."/>
            <person name="Wyss T."/>
            <person name="Zelensky A."/>
            <person name="Zhou K."/>
            <person name="Armbrust E.V."/>
            <person name="Bhattacharya D."/>
            <person name="Goodenough U.W."/>
            <person name="Van de Peer Y."/>
            <person name="Grigoriev I.V."/>
        </authorList>
    </citation>
    <scope>NUCLEOTIDE SEQUENCE [LARGE SCALE GENOMIC DNA]</scope>
    <source>
        <strain evidence="2 3">CCMP1545</strain>
    </source>
</reference>